<keyword evidence="4" id="KW-0067">ATP-binding</keyword>
<feature type="non-terminal residue" evidence="6">
    <location>
        <position position="1"/>
    </location>
</feature>
<dbReference type="Pfam" id="PF09079">
    <property type="entry name" value="WHD_Cdc6"/>
    <property type="match status" value="1"/>
</dbReference>
<evidence type="ECO:0000256" key="4">
    <source>
        <dbReference type="ARBA" id="ARBA00022840"/>
    </source>
</evidence>
<dbReference type="PANTHER" id="PTHR10763">
    <property type="entry name" value="CELL DIVISION CONTROL PROTEIN 6-RELATED"/>
    <property type="match status" value="1"/>
</dbReference>
<feature type="domain" description="Cdc6 C-terminal" evidence="5">
    <location>
        <begin position="108"/>
        <end position="200"/>
    </location>
</feature>
<evidence type="ECO:0000313" key="6">
    <source>
        <dbReference type="EMBL" id="EQD28891.1"/>
    </source>
</evidence>
<evidence type="ECO:0000256" key="1">
    <source>
        <dbReference type="ARBA" id="ARBA00006184"/>
    </source>
</evidence>
<keyword evidence="3" id="KW-0547">Nucleotide-binding</keyword>
<evidence type="ECO:0000256" key="3">
    <source>
        <dbReference type="ARBA" id="ARBA00022741"/>
    </source>
</evidence>
<keyword evidence="2" id="KW-0235">DNA replication</keyword>
<evidence type="ECO:0000259" key="5">
    <source>
        <dbReference type="SMART" id="SM01074"/>
    </source>
</evidence>
<dbReference type="Gene3D" id="1.10.8.60">
    <property type="match status" value="1"/>
</dbReference>
<sequence length="215" mass="23863">SALYENELVFSPYDANELYAIIKGRSAKGFKSGTINDEILHFIAATAARQGGDARFSLKILSSAAEIADAAEGDAITMKEAKDAVKIAETDIVYDIIASLPEQQKLVLYSISLISNTGGSYKKFIDGSDTYIFSGEVYNRYKSLAESIHRIPKSDRWYRNYIQELEMQGIISTFESGKGIRGHTKLIKLLYPAEKAQAVIEKSVFGLKQDDKGWQ</sequence>
<proteinExistence type="inferred from homology"/>
<dbReference type="PANTHER" id="PTHR10763:SF26">
    <property type="entry name" value="CELL DIVISION CONTROL PROTEIN 6 HOMOLOG"/>
    <property type="match status" value="1"/>
</dbReference>
<dbReference type="SUPFAM" id="SSF52540">
    <property type="entry name" value="P-loop containing nucleoside triphosphate hydrolases"/>
    <property type="match status" value="1"/>
</dbReference>
<dbReference type="Gene3D" id="1.10.10.10">
    <property type="entry name" value="Winged helix-like DNA-binding domain superfamily/Winged helix DNA-binding domain"/>
    <property type="match status" value="1"/>
</dbReference>
<gene>
    <name evidence="6" type="ORF">B1B_18841</name>
</gene>
<reference evidence="6" key="1">
    <citation type="submission" date="2013-08" db="EMBL/GenBank/DDBJ databases">
        <authorList>
            <person name="Mendez C."/>
            <person name="Richter M."/>
            <person name="Ferrer M."/>
            <person name="Sanchez J."/>
        </authorList>
    </citation>
    <scope>NUCLEOTIDE SEQUENCE</scope>
</reference>
<dbReference type="Pfam" id="PF22703">
    <property type="entry name" value="Cdc6_lid"/>
    <property type="match status" value="1"/>
</dbReference>
<dbReference type="InterPro" id="IPR027417">
    <property type="entry name" value="P-loop_NTPase"/>
</dbReference>
<name>T0Y1D2_9ZZZZ</name>
<organism evidence="6">
    <name type="scientific">mine drainage metagenome</name>
    <dbReference type="NCBI Taxonomy" id="410659"/>
    <lineage>
        <taxon>unclassified sequences</taxon>
        <taxon>metagenomes</taxon>
        <taxon>ecological metagenomes</taxon>
    </lineage>
</organism>
<dbReference type="InterPro" id="IPR015163">
    <property type="entry name" value="Cdc6_C"/>
</dbReference>
<evidence type="ECO:0000256" key="2">
    <source>
        <dbReference type="ARBA" id="ARBA00022705"/>
    </source>
</evidence>
<dbReference type="InterPro" id="IPR055237">
    <property type="entry name" value="Cdc6_lid"/>
</dbReference>
<dbReference type="CDD" id="cd08768">
    <property type="entry name" value="Cdc6_C"/>
    <property type="match status" value="1"/>
</dbReference>
<dbReference type="SUPFAM" id="SSF46785">
    <property type="entry name" value="Winged helix' DNA-binding domain"/>
    <property type="match status" value="1"/>
</dbReference>
<reference evidence="6" key="2">
    <citation type="journal article" date="2014" name="ISME J.">
        <title>Microbial stratification in low pH oxic and suboxic macroscopic growths along an acid mine drainage.</title>
        <authorList>
            <person name="Mendez-Garcia C."/>
            <person name="Mesa V."/>
            <person name="Sprenger R.R."/>
            <person name="Richter M."/>
            <person name="Diez M.S."/>
            <person name="Solano J."/>
            <person name="Bargiela R."/>
            <person name="Golyshina O.V."/>
            <person name="Manteca A."/>
            <person name="Ramos J.L."/>
            <person name="Gallego J.R."/>
            <person name="Llorente I."/>
            <person name="Martins Dos Santos V.A."/>
            <person name="Jensen O.N."/>
            <person name="Pelaez A.I."/>
            <person name="Sanchez J."/>
            <person name="Ferrer M."/>
        </authorList>
    </citation>
    <scope>NUCLEOTIDE SEQUENCE</scope>
</reference>
<dbReference type="InterPro" id="IPR050311">
    <property type="entry name" value="ORC1/CDC6"/>
</dbReference>
<protein>
    <submittedName>
        <fullName evidence="6">Orc1/cdc6 family replication initiation protein</fullName>
    </submittedName>
</protein>
<dbReference type="InterPro" id="IPR036390">
    <property type="entry name" value="WH_DNA-bd_sf"/>
</dbReference>
<comment type="caution">
    <text evidence="6">The sequence shown here is derived from an EMBL/GenBank/DDBJ whole genome shotgun (WGS) entry which is preliminary data.</text>
</comment>
<dbReference type="InterPro" id="IPR036388">
    <property type="entry name" value="WH-like_DNA-bd_sf"/>
</dbReference>
<comment type="similarity">
    <text evidence="1">Belongs to the CDC6/cdc18 family.</text>
</comment>
<dbReference type="GO" id="GO:0006260">
    <property type="term" value="P:DNA replication"/>
    <property type="evidence" value="ECO:0007669"/>
    <property type="project" value="UniProtKB-KW"/>
</dbReference>
<dbReference type="AlphaFoldDB" id="T0Y1D2"/>
<accession>T0Y1D2</accession>
<dbReference type="GO" id="GO:0005524">
    <property type="term" value="F:ATP binding"/>
    <property type="evidence" value="ECO:0007669"/>
    <property type="project" value="UniProtKB-KW"/>
</dbReference>
<feature type="non-terminal residue" evidence="6">
    <location>
        <position position="215"/>
    </location>
</feature>
<dbReference type="SMART" id="SM01074">
    <property type="entry name" value="Cdc6_C"/>
    <property type="match status" value="1"/>
</dbReference>
<dbReference type="EMBL" id="AUZY01012640">
    <property type="protein sequence ID" value="EQD28891.1"/>
    <property type="molecule type" value="Genomic_DNA"/>
</dbReference>